<sequence length="710" mass="76671">QSAATALQQLQADLDEINERGFVGLADISRVSRAKGTSITHILGAFDNLSPKDDILSSTSAGGAASIPLSVTGRPADGGRISVSADFLSSFIISDDAEWLLHNVVSIMDWIASSQEDATLAELDIVHGTQLDRIMELSASPERYQSSAEAQKEAAGSTLHGLFERQVARRPKKIAVQFGTTHFMTYEDLDMKATHASRVLIANGVRAGDMIPLNIHKSPALIISMLATLKAGAAYVPMEPSHPWTRRERIVTQTACPLMLVEDPSSDPFLDAAKAVMTVEDLLNASDVAVEDPGFGEIAILIFTSGTTGLPKGVMFGHDNACAYFTSRQGIARETAWGRRLNFPSVAFDVSAADTWSALTSGACLCLASSASLQSELGETLQGSCASSIFVTPSIGGLFRQQLESGADRYLQTIFVGGERFGSDTCRAMAQFCTVQAVYGPTETTIDCTQFEPANASSCHQLDAHQYVPIGWPHGRTRIYIVDTESTKLRPIGAVGEICVGGPQVTKGYLNDSVKTNAKYIENPYESGTILYRTGDLGRLHGNGLFECVGRADGQVKIRGLRIETGEVESGLLEIEAIKHARVLKMDLADGIDRLIAFVHVPTDEQGGQTLSSSAMNAELANIAWSHLETVVPAYMLPFLLVQVNFVPITPNGKIDDRQLRTLIETLSFEQQAKFSQIAMEGNGNRATQPENETQTKLRALWAKVLQLDE</sequence>
<dbReference type="InterPro" id="IPR042099">
    <property type="entry name" value="ANL_N_sf"/>
</dbReference>
<dbReference type="GO" id="GO:0005737">
    <property type="term" value="C:cytoplasm"/>
    <property type="evidence" value="ECO:0007669"/>
    <property type="project" value="TreeGrafter"/>
</dbReference>
<dbReference type="GO" id="GO:0031177">
    <property type="term" value="F:phosphopantetheine binding"/>
    <property type="evidence" value="ECO:0007669"/>
    <property type="project" value="TreeGrafter"/>
</dbReference>
<dbReference type="CDD" id="cd05930">
    <property type="entry name" value="A_NRPS"/>
    <property type="match status" value="1"/>
</dbReference>
<dbReference type="InterPro" id="IPR000873">
    <property type="entry name" value="AMP-dep_synth/lig_dom"/>
</dbReference>
<dbReference type="PANTHER" id="PTHR45527">
    <property type="entry name" value="NONRIBOSOMAL PEPTIDE SYNTHETASE"/>
    <property type="match status" value="1"/>
</dbReference>
<dbReference type="Pfam" id="PF00501">
    <property type="entry name" value="AMP-binding"/>
    <property type="match status" value="1"/>
</dbReference>
<gene>
    <name evidence="3" type="ORF">A4X13_0g9016</name>
</gene>
<evidence type="ECO:0000256" key="1">
    <source>
        <dbReference type="ARBA" id="ARBA00023268"/>
    </source>
</evidence>
<evidence type="ECO:0000313" key="4">
    <source>
        <dbReference type="Proteomes" id="UP000077521"/>
    </source>
</evidence>
<dbReference type="InterPro" id="IPR045851">
    <property type="entry name" value="AMP-bd_C_sf"/>
</dbReference>
<dbReference type="Gene3D" id="3.30.300.30">
    <property type="match status" value="1"/>
</dbReference>
<keyword evidence="1" id="KW-0511">Multifunctional enzyme</keyword>
<feature type="non-terminal residue" evidence="3">
    <location>
        <position position="710"/>
    </location>
</feature>
<dbReference type="PROSITE" id="PS00455">
    <property type="entry name" value="AMP_BINDING"/>
    <property type="match status" value="1"/>
</dbReference>
<organism evidence="3 4">
    <name type="scientific">Tilletia indica</name>
    <dbReference type="NCBI Taxonomy" id="43049"/>
    <lineage>
        <taxon>Eukaryota</taxon>
        <taxon>Fungi</taxon>
        <taxon>Dikarya</taxon>
        <taxon>Basidiomycota</taxon>
        <taxon>Ustilaginomycotina</taxon>
        <taxon>Exobasidiomycetes</taxon>
        <taxon>Tilletiales</taxon>
        <taxon>Tilletiaceae</taxon>
        <taxon>Tilletia</taxon>
    </lineage>
</organism>
<dbReference type="SUPFAM" id="SSF56801">
    <property type="entry name" value="Acetyl-CoA synthetase-like"/>
    <property type="match status" value="1"/>
</dbReference>
<dbReference type="AlphaFoldDB" id="A0A8T8SC08"/>
<reference evidence="3" key="2">
    <citation type="journal article" date="2019" name="IMA Fungus">
        <title>Genome sequencing and comparison of five Tilletia species to identify candidate genes for the detection of regulated species infecting wheat.</title>
        <authorList>
            <person name="Nguyen H.D.T."/>
            <person name="Sultana T."/>
            <person name="Kesanakurti P."/>
            <person name="Hambleton S."/>
        </authorList>
    </citation>
    <scope>NUCLEOTIDE SEQUENCE</scope>
    <source>
        <strain evidence="3">DAOMC 236416</strain>
    </source>
</reference>
<dbReference type="GO" id="GO:0043041">
    <property type="term" value="P:amino acid activation for nonribosomal peptide biosynthetic process"/>
    <property type="evidence" value="ECO:0007669"/>
    <property type="project" value="TreeGrafter"/>
</dbReference>
<dbReference type="EMBL" id="LWDF02002046">
    <property type="protein sequence ID" value="KAE8236813.1"/>
    <property type="molecule type" value="Genomic_DNA"/>
</dbReference>
<keyword evidence="4" id="KW-1185">Reference proteome</keyword>
<dbReference type="Gene3D" id="3.30.559.30">
    <property type="entry name" value="Nonribosomal peptide synthetase, condensation domain"/>
    <property type="match status" value="1"/>
</dbReference>
<name>A0A8T8SC08_9BASI</name>
<feature type="domain" description="AMP-dependent synthetase/ligase" evidence="2">
    <location>
        <begin position="163"/>
        <end position="510"/>
    </location>
</feature>
<protein>
    <recommendedName>
        <fullName evidence="2">AMP-dependent synthetase/ligase domain-containing protein</fullName>
    </recommendedName>
</protein>
<dbReference type="InterPro" id="IPR010071">
    <property type="entry name" value="AA_adenyl_dom"/>
</dbReference>
<evidence type="ECO:0000259" key="2">
    <source>
        <dbReference type="Pfam" id="PF00501"/>
    </source>
</evidence>
<dbReference type="Gene3D" id="3.40.50.12780">
    <property type="entry name" value="N-terminal domain of ligase-like"/>
    <property type="match status" value="1"/>
</dbReference>
<feature type="non-terminal residue" evidence="3">
    <location>
        <position position="1"/>
    </location>
</feature>
<dbReference type="GO" id="GO:0044550">
    <property type="term" value="P:secondary metabolite biosynthetic process"/>
    <property type="evidence" value="ECO:0007669"/>
    <property type="project" value="TreeGrafter"/>
</dbReference>
<dbReference type="InterPro" id="IPR020845">
    <property type="entry name" value="AMP-binding_CS"/>
</dbReference>
<comment type="caution">
    <text evidence="3">The sequence shown here is derived from an EMBL/GenBank/DDBJ whole genome shotgun (WGS) entry which is preliminary data.</text>
</comment>
<dbReference type="NCBIfam" id="TIGR01733">
    <property type="entry name" value="AA-adenyl-dom"/>
    <property type="match status" value="1"/>
</dbReference>
<reference evidence="3" key="1">
    <citation type="submission" date="2016-04" db="EMBL/GenBank/DDBJ databases">
        <authorList>
            <person name="Nguyen H.D."/>
            <person name="Samba Siva P."/>
            <person name="Cullis J."/>
            <person name="Levesque C.A."/>
            <person name="Hambleton S."/>
        </authorList>
    </citation>
    <scope>NUCLEOTIDE SEQUENCE</scope>
    <source>
        <strain evidence="3">DAOMC 236416</strain>
    </source>
</reference>
<evidence type="ECO:0000313" key="3">
    <source>
        <dbReference type="EMBL" id="KAE8236813.1"/>
    </source>
</evidence>
<accession>A0A8T8SC08</accession>
<proteinExistence type="predicted"/>
<dbReference type="PANTHER" id="PTHR45527:SF1">
    <property type="entry name" value="FATTY ACID SYNTHASE"/>
    <property type="match status" value="1"/>
</dbReference>
<dbReference type="Proteomes" id="UP000077521">
    <property type="component" value="Unassembled WGS sequence"/>
</dbReference>